<reference evidence="1 2" key="1">
    <citation type="submission" date="2024-09" db="EMBL/GenBank/DDBJ databases">
        <title>Chromosome-scale assembly of Riccia fluitans.</title>
        <authorList>
            <person name="Paukszto L."/>
            <person name="Sawicki J."/>
            <person name="Karawczyk K."/>
            <person name="Piernik-Szablinska J."/>
            <person name="Szczecinska M."/>
            <person name="Mazdziarz M."/>
        </authorList>
    </citation>
    <scope>NUCLEOTIDE SEQUENCE [LARGE SCALE GENOMIC DNA]</scope>
    <source>
        <strain evidence="1">Rf_01</strain>
        <tissue evidence="1">Aerial parts of the thallus</tissue>
    </source>
</reference>
<name>A0ABD1Y9K7_9MARC</name>
<keyword evidence="2" id="KW-1185">Reference proteome</keyword>
<dbReference type="EMBL" id="JBHFFA010000006">
    <property type="protein sequence ID" value="KAL2623444.1"/>
    <property type="molecule type" value="Genomic_DNA"/>
</dbReference>
<evidence type="ECO:0000313" key="2">
    <source>
        <dbReference type="Proteomes" id="UP001605036"/>
    </source>
</evidence>
<comment type="caution">
    <text evidence="1">The sequence shown here is derived from an EMBL/GenBank/DDBJ whole genome shotgun (WGS) entry which is preliminary data.</text>
</comment>
<dbReference type="AlphaFoldDB" id="A0ABD1Y9K7"/>
<dbReference type="Proteomes" id="UP001605036">
    <property type="component" value="Unassembled WGS sequence"/>
</dbReference>
<protein>
    <submittedName>
        <fullName evidence="1">Uncharacterized protein</fullName>
    </submittedName>
</protein>
<evidence type="ECO:0000313" key="1">
    <source>
        <dbReference type="EMBL" id="KAL2623444.1"/>
    </source>
</evidence>
<proteinExistence type="predicted"/>
<sequence length="67" mass="7486">MVWGVSKLGRILCQYSVRSLSSQLSLFPFRQHSLVPVPDSVRIVQSLEQRRGAPKETGIDSGWNSSI</sequence>
<accession>A0ABD1Y9K7</accession>
<organism evidence="1 2">
    <name type="scientific">Riccia fluitans</name>
    <dbReference type="NCBI Taxonomy" id="41844"/>
    <lineage>
        <taxon>Eukaryota</taxon>
        <taxon>Viridiplantae</taxon>
        <taxon>Streptophyta</taxon>
        <taxon>Embryophyta</taxon>
        <taxon>Marchantiophyta</taxon>
        <taxon>Marchantiopsida</taxon>
        <taxon>Marchantiidae</taxon>
        <taxon>Marchantiales</taxon>
        <taxon>Ricciaceae</taxon>
        <taxon>Riccia</taxon>
    </lineage>
</organism>
<gene>
    <name evidence="1" type="ORF">R1flu_003649</name>
</gene>